<dbReference type="PROSITE" id="PS50878">
    <property type="entry name" value="RT_POL"/>
    <property type="match status" value="1"/>
</dbReference>
<reference evidence="3 4" key="1">
    <citation type="submission" date="2020-07" db="EMBL/GenBank/DDBJ databases">
        <authorList>
            <person name="Feng H."/>
        </authorList>
    </citation>
    <scope>NUCLEOTIDE SEQUENCE [LARGE SCALE GENOMIC DNA]</scope>
    <source>
        <strain evidence="4">s-11</strain>
    </source>
</reference>
<comment type="caution">
    <text evidence="3">The sequence shown here is derived from an EMBL/GenBank/DDBJ whole genome shotgun (WGS) entry which is preliminary data.</text>
</comment>
<accession>A0A7W1XBJ6</accession>
<evidence type="ECO:0000313" key="4">
    <source>
        <dbReference type="Proteomes" id="UP000530514"/>
    </source>
</evidence>
<protein>
    <submittedName>
        <fullName evidence="3">Group II intron reverse transcriptase/maturase</fullName>
    </submittedName>
</protein>
<keyword evidence="3" id="KW-0548">Nucleotidyltransferase</keyword>
<dbReference type="InterPro" id="IPR000477">
    <property type="entry name" value="RT_dom"/>
</dbReference>
<proteinExistence type="predicted"/>
<dbReference type="PANTHER" id="PTHR34047:SF8">
    <property type="entry name" value="PROTEIN YKFC"/>
    <property type="match status" value="1"/>
</dbReference>
<name>A0A7W1XBJ6_9BACL</name>
<dbReference type="RefSeq" id="WP_052154301.1">
    <property type="nucleotide sequence ID" value="NZ_JACEIP010000018.1"/>
</dbReference>
<dbReference type="InterPro" id="IPR043502">
    <property type="entry name" value="DNA/RNA_pol_sf"/>
</dbReference>
<dbReference type="CDD" id="cd01651">
    <property type="entry name" value="RT_G2_intron"/>
    <property type="match status" value="1"/>
</dbReference>
<dbReference type="Pfam" id="PF00078">
    <property type="entry name" value="RVT_1"/>
    <property type="match status" value="1"/>
</dbReference>
<dbReference type="OrthoDB" id="9793236at2"/>
<dbReference type="InterPro" id="IPR024937">
    <property type="entry name" value="Domain_X"/>
</dbReference>
<dbReference type="EMBL" id="JACEIP010000018">
    <property type="protein sequence ID" value="MBA4543581.1"/>
    <property type="molecule type" value="Genomic_DNA"/>
</dbReference>
<organism evidence="3 4">
    <name type="scientific">Thermoactinomyces daqus</name>
    <dbReference type="NCBI Taxonomy" id="1329516"/>
    <lineage>
        <taxon>Bacteria</taxon>
        <taxon>Bacillati</taxon>
        <taxon>Bacillota</taxon>
        <taxon>Bacilli</taxon>
        <taxon>Bacillales</taxon>
        <taxon>Thermoactinomycetaceae</taxon>
        <taxon>Thermoactinomyces</taxon>
    </lineage>
</organism>
<feature type="compositionally biased region" description="Polar residues" evidence="1">
    <location>
        <begin position="67"/>
        <end position="80"/>
    </location>
</feature>
<dbReference type="GO" id="GO:0003964">
    <property type="term" value="F:RNA-directed DNA polymerase activity"/>
    <property type="evidence" value="ECO:0007669"/>
    <property type="project" value="UniProtKB-KW"/>
</dbReference>
<feature type="region of interest" description="Disordered" evidence="1">
    <location>
        <begin position="66"/>
        <end position="87"/>
    </location>
</feature>
<sequence length="472" mass="54846">MRNPENVLNSLASKAQHDGYKYRRLYRNLYNKEFFLLAYKRIKGHPPDDRSLERIDCLIESMKDESYQPNPVNSVSSPGANGTKRPLGVPSLTDKLVQEILRMMLEAIYDRSFSDHSHGFRPRRSCHTALTEVRKTFTWVKWFVEGDIKRFFGQMDHHVLVNILGNRIDDEKFLRLIRKFLRAGYLNDWKYHRTYSGTPQGGIISPVLSNIYLNELDQYIDKLKENFTQDDRNIPDSRYKRLYYVRYAGDFLIGIIGSKDDAKGVKEELAEFLKEKLNLQLSGEEMKITHSEKPARFLGYDIRVSRKHKGPAGSGGGSSGSPLKCKLYVPHEVWKKKLLESGSLEIAKNGKWKSKHRSSLIRLDDCAILDTYNAEIRGLYHYYRLASNVSVLNKYYHIMKYSLYKTLAGKYRTTTRKIIKKYEVNKVFTVTCETGNGIRTRTLYHEGFARQADPSEDNRVDYLPKAAKYINK</sequence>
<evidence type="ECO:0000259" key="2">
    <source>
        <dbReference type="PROSITE" id="PS50878"/>
    </source>
</evidence>
<dbReference type="InterPro" id="IPR051083">
    <property type="entry name" value="GrpII_Intron_Splice-Mob/Def"/>
</dbReference>
<dbReference type="Proteomes" id="UP000530514">
    <property type="component" value="Unassembled WGS sequence"/>
</dbReference>
<evidence type="ECO:0000256" key="1">
    <source>
        <dbReference type="SAM" id="MobiDB-lite"/>
    </source>
</evidence>
<keyword evidence="4" id="KW-1185">Reference proteome</keyword>
<feature type="domain" description="Reverse transcriptase" evidence="2">
    <location>
        <begin position="56"/>
        <end position="302"/>
    </location>
</feature>
<gene>
    <name evidence="3" type="ORF">H1164_11830</name>
</gene>
<dbReference type="Pfam" id="PF01348">
    <property type="entry name" value="Intron_maturas2"/>
    <property type="match status" value="1"/>
</dbReference>
<dbReference type="GO" id="GO:0006397">
    <property type="term" value="P:mRNA processing"/>
    <property type="evidence" value="ECO:0007669"/>
    <property type="project" value="InterPro"/>
</dbReference>
<dbReference type="SUPFAM" id="SSF56672">
    <property type="entry name" value="DNA/RNA polymerases"/>
    <property type="match status" value="1"/>
</dbReference>
<dbReference type="AlphaFoldDB" id="A0A7W1XBJ6"/>
<keyword evidence="3" id="KW-0808">Transferase</keyword>
<keyword evidence="3" id="KW-0695">RNA-directed DNA polymerase</keyword>
<evidence type="ECO:0000313" key="3">
    <source>
        <dbReference type="EMBL" id="MBA4543581.1"/>
    </source>
</evidence>
<dbReference type="PANTHER" id="PTHR34047">
    <property type="entry name" value="NUCLEAR INTRON MATURASE 1, MITOCHONDRIAL-RELATED"/>
    <property type="match status" value="1"/>
</dbReference>